<name>A0AAW0FJ58_9APHY</name>
<accession>A0AAW0FJ58</accession>
<evidence type="ECO:0000313" key="3">
    <source>
        <dbReference type="Proteomes" id="UP001385951"/>
    </source>
</evidence>
<reference evidence="2 3" key="1">
    <citation type="submission" date="2022-09" db="EMBL/GenBank/DDBJ databases">
        <authorList>
            <person name="Palmer J.M."/>
        </authorList>
    </citation>
    <scope>NUCLEOTIDE SEQUENCE [LARGE SCALE GENOMIC DNA]</scope>
    <source>
        <strain evidence="2 3">DSM 7382</strain>
    </source>
</reference>
<dbReference type="PANTHER" id="PTHR38248:SF2">
    <property type="entry name" value="FUNK1 11"/>
    <property type="match status" value="1"/>
</dbReference>
<keyword evidence="3" id="KW-1185">Reference proteome</keyword>
<sequence length="235" mass="27180">MRMIVFKKLIPITDTTVENLSQPFLETIQCHALLWSLGIRHGDISVTNLMVDPESRKGILNDFDLTKVVNTFDARSLRGNDRVGTMVFMALDLLKEKGLPGRIARLYRHDLESFCWVFLWICYCYENGKVTLRFPFKDWISTTPRSCRRARLDVTSDLDEVDTGPSKSYAGYEDLLPDVVEYWVSFHVNMKATFKEPDEIQVLRSVLGVLPRSPEVEMQWAYTYTHICPTSRNSE</sequence>
<dbReference type="EMBL" id="JASBNA010000051">
    <property type="protein sequence ID" value="KAK7680257.1"/>
    <property type="molecule type" value="Genomic_DNA"/>
</dbReference>
<dbReference type="InterPro" id="IPR040976">
    <property type="entry name" value="Pkinase_fungal"/>
</dbReference>
<protein>
    <recommendedName>
        <fullName evidence="1">Fungal-type protein kinase domain-containing protein</fullName>
    </recommendedName>
</protein>
<dbReference type="Proteomes" id="UP001385951">
    <property type="component" value="Unassembled WGS sequence"/>
</dbReference>
<organism evidence="2 3">
    <name type="scientific">Cerrena zonata</name>
    <dbReference type="NCBI Taxonomy" id="2478898"/>
    <lineage>
        <taxon>Eukaryota</taxon>
        <taxon>Fungi</taxon>
        <taxon>Dikarya</taxon>
        <taxon>Basidiomycota</taxon>
        <taxon>Agaricomycotina</taxon>
        <taxon>Agaricomycetes</taxon>
        <taxon>Polyporales</taxon>
        <taxon>Cerrenaceae</taxon>
        <taxon>Cerrena</taxon>
    </lineage>
</organism>
<dbReference type="SUPFAM" id="SSF56112">
    <property type="entry name" value="Protein kinase-like (PK-like)"/>
    <property type="match status" value="1"/>
</dbReference>
<dbReference type="AlphaFoldDB" id="A0AAW0FJ58"/>
<evidence type="ECO:0000259" key="1">
    <source>
        <dbReference type="Pfam" id="PF17667"/>
    </source>
</evidence>
<feature type="domain" description="Fungal-type protein kinase" evidence="1">
    <location>
        <begin position="16"/>
        <end position="122"/>
    </location>
</feature>
<dbReference type="Pfam" id="PF17667">
    <property type="entry name" value="Pkinase_fungal"/>
    <property type="match status" value="1"/>
</dbReference>
<dbReference type="InterPro" id="IPR011009">
    <property type="entry name" value="Kinase-like_dom_sf"/>
</dbReference>
<dbReference type="Gene3D" id="1.10.510.10">
    <property type="entry name" value="Transferase(Phosphotransferase) domain 1"/>
    <property type="match status" value="1"/>
</dbReference>
<evidence type="ECO:0000313" key="2">
    <source>
        <dbReference type="EMBL" id="KAK7680257.1"/>
    </source>
</evidence>
<comment type="caution">
    <text evidence="2">The sequence shown here is derived from an EMBL/GenBank/DDBJ whole genome shotgun (WGS) entry which is preliminary data.</text>
</comment>
<dbReference type="PANTHER" id="PTHR38248">
    <property type="entry name" value="FUNK1 6"/>
    <property type="match status" value="1"/>
</dbReference>
<gene>
    <name evidence="2" type="ORF">QCA50_016766</name>
</gene>
<proteinExistence type="predicted"/>